<name>A0A1H4GI84_9SPHI</name>
<dbReference type="PANTHER" id="PTHR46401">
    <property type="entry name" value="GLYCOSYLTRANSFERASE WBBK-RELATED"/>
    <property type="match status" value="1"/>
</dbReference>
<dbReference type="AlphaFoldDB" id="A0A1H4GI84"/>
<evidence type="ECO:0000313" key="2">
    <source>
        <dbReference type="EMBL" id="SEB09329.1"/>
    </source>
</evidence>
<dbReference type="OrthoDB" id="9816564at2"/>
<dbReference type="GO" id="GO:0009103">
    <property type="term" value="P:lipopolysaccharide biosynthetic process"/>
    <property type="evidence" value="ECO:0007669"/>
    <property type="project" value="TreeGrafter"/>
</dbReference>
<dbReference type="PANTHER" id="PTHR46401:SF2">
    <property type="entry name" value="GLYCOSYLTRANSFERASE WBBK-RELATED"/>
    <property type="match status" value="1"/>
</dbReference>
<dbReference type="Gene3D" id="3.40.50.11010">
    <property type="match status" value="1"/>
</dbReference>
<dbReference type="Proteomes" id="UP000198850">
    <property type="component" value="Unassembled WGS sequence"/>
</dbReference>
<dbReference type="GO" id="GO:0016757">
    <property type="term" value="F:glycosyltransferase activity"/>
    <property type="evidence" value="ECO:0007669"/>
    <property type="project" value="TreeGrafter"/>
</dbReference>
<gene>
    <name evidence="2" type="ORF">SAMN05443550_11092</name>
</gene>
<evidence type="ECO:0000256" key="1">
    <source>
        <dbReference type="ARBA" id="ARBA00022679"/>
    </source>
</evidence>
<accession>A0A1H4GI84</accession>
<reference evidence="2 3" key="1">
    <citation type="submission" date="2016-10" db="EMBL/GenBank/DDBJ databases">
        <authorList>
            <person name="de Groot N.N."/>
        </authorList>
    </citation>
    <scope>NUCLEOTIDE SEQUENCE [LARGE SCALE GENOMIC DNA]</scope>
    <source>
        <strain evidence="2 3">DSM 19033</strain>
    </source>
</reference>
<sequence>MESKIITGRDIVIVGQQPWDVSIGSNCKNIAVELAKHNRVLYVNSALDRITLLRNRNDERVIRRRSVIKGKESGLVPVVENLWTLYPDVLIESVNWINNFNIFDLLNKRNNRLFAKSISRAISLLNFKDIILFNDNDMFKSFYLQEFLQPAVSIYYSRDFMLAVDYWKKHGEKIEPELIRKSDLCVANSTYLSDYCKQYNPQSYYIGQGCELDLFTSSHTFPAVAEIEKLSGPKIGYVGALQSIRLDIELISHIALQRPEWNIILVGPEDDVFKDSILHKISNIHFLGPKKPEDLPMYINAFDVCINPQLVNQVTIGNYPRKIDEYLAMGKPVVATYTQAVTIFAAAVYLAEDKQKFTELIEKGLKENTPALSAKRVNLAQSHSWENSVGELYKAISHVLTN</sequence>
<proteinExistence type="predicted"/>
<dbReference type="EMBL" id="FNRA01000010">
    <property type="protein sequence ID" value="SEB09329.1"/>
    <property type="molecule type" value="Genomic_DNA"/>
</dbReference>
<evidence type="ECO:0000313" key="3">
    <source>
        <dbReference type="Proteomes" id="UP000198850"/>
    </source>
</evidence>
<dbReference type="STRING" id="425514.SAMN05443550_11092"/>
<dbReference type="Gene3D" id="3.40.50.2000">
    <property type="entry name" value="Glycogen Phosphorylase B"/>
    <property type="match status" value="1"/>
</dbReference>
<dbReference type="RefSeq" id="WP_090558752.1">
    <property type="nucleotide sequence ID" value="NZ_FNRA01000010.1"/>
</dbReference>
<keyword evidence="1 2" id="KW-0808">Transferase</keyword>
<protein>
    <submittedName>
        <fullName evidence="2">Glycosyltransferase involved in cell wall bisynthesis</fullName>
    </submittedName>
</protein>
<keyword evidence="3" id="KW-1185">Reference proteome</keyword>
<dbReference type="Pfam" id="PF13692">
    <property type="entry name" value="Glyco_trans_1_4"/>
    <property type="match status" value="1"/>
</dbReference>
<organism evidence="2 3">
    <name type="scientific">Pedobacter hartonius</name>
    <dbReference type="NCBI Taxonomy" id="425514"/>
    <lineage>
        <taxon>Bacteria</taxon>
        <taxon>Pseudomonadati</taxon>
        <taxon>Bacteroidota</taxon>
        <taxon>Sphingobacteriia</taxon>
        <taxon>Sphingobacteriales</taxon>
        <taxon>Sphingobacteriaceae</taxon>
        <taxon>Pedobacter</taxon>
    </lineage>
</organism>
<dbReference type="SUPFAM" id="SSF53756">
    <property type="entry name" value="UDP-Glycosyltransferase/glycogen phosphorylase"/>
    <property type="match status" value="1"/>
</dbReference>